<proteinExistence type="predicted"/>
<feature type="transmembrane region" description="Helical" evidence="2">
    <location>
        <begin position="6"/>
        <end position="28"/>
    </location>
</feature>
<reference evidence="4" key="1">
    <citation type="submission" date="2025-08" db="UniProtKB">
        <authorList>
            <consortium name="RefSeq"/>
        </authorList>
    </citation>
    <scope>IDENTIFICATION</scope>
    <source>
        <tissue evidence="4">Gonads</tissue>
    </source>
</reference>
<feature type="transmembrane region" description="Helical" evidence="2">
    <location>
        <begin position="63"/>
        <end position="80"/>
    </location>
</feature>
<keyword evidence="2" id="KW-0472">Membrane</keyword>
<feature type="transmembrane region" description="Helical" evidence="2">
    <location>
        <begin position="35"/>
        <end position="57"/>
    </location>
</feature>
<gene>
    <name evidence="4" type="primary">LOC106179698</name>
</gene>
<keyword evidence="2" id="KW-0812">Transmembrane</keyword>
<accession>A0A1S3K8V9</accession>
<sequence length="119" mass="13532">MDWTQVPWSYISGAAIFLLGFQVIIEFAEAVTYEVFVPLGLLLAIPMCAVAEELWSFPVFNSMEIAATILIIMGFFMVIIPENIHTKISKLIKAKHEEHRKRPERPLSRGARSSPQMVR</sequence>
<feature type="compositionally biased region" description="Basic and acidic residues" evidence="1">
    <location>
        <begin position="95"/>
        <end position="107"/>
    </location>
</feature>
<dbReference type="PANTHER" id="PTHR19346:SF4">
    <property type="entry name" value="SUGAR PHOSPHATE TRANSPORTER DOMAIN-CONTAINING PROTEIN"/>
    <property type="match status" value="1"/>
</dbReference>
<dbReference type="InParanoid" id="A0A1S3K8V9"/>
<evidence type="ECO:0000256" key="1">
    <source>
        <dbReference type="SAM" id="MobiDB-lite"/>
    </source>
</evidence>
<protein>
    <submittedName>
        <fullName evidence="4">Uncharacterized protein LOC106179698</fullName>
    </submittedName>
</protein>
<dbReference type="RefSeq" id="XP_013418879.1">
    <property type="nucleotide sequence ID" value="XM_013563425.1"/>
</dbReference>
<evidence type="ECO:0000313" key="3">
    <source>
        <dbReference type="Proteomes" id="UP000085678"/>
    </source>
</evidence>
<dbReference type="AlphaFoldDB" id="A0A1S3K8V9"/>
<name>A0A1S3K8V9_LINAN</name>
<keyword evidence="2" id="KW-1133">Transmembrane helix</keyword>
<dbReference type="InterPro" id="IPR026505">
    <property type="entry name" value="Solute_c_fam_35_mem_F3/F4"/>
</dbReference>
<keyword evidence="3" id="KW-1185">Reference proteome</keyword>
<feature type="region of interest" description="Disordered" evidence="1">
    <location>
        <begin position="95"/>
        <end position="119"/>
    </location>
</feature>
<dbReference type="PANTHER" id="PTHR19346">
    <property type="entry name" value="SUGAR PHOSPHATE TRANSPORTER DOMAIN-CONTAINING PROTEIN"/>
    <property type="match status" value="1"/>
</dbReference>
<organism evidence="3 4">
    <name type="scientific">Lingula anatina</name>
    <name type="common">Brachiopod</name>
    <name type="synonym">Lingula unguis</name>
    <dbReference type="NCBI Taxonomy" id="7574"/>
    <lineage>
        <taxon>Eukaryota</taxon>
        <taxon>Metazoa</taxon>
        <taxon>Spiralia</taxon>
        <taxon>Lophotrochozoa</taxon>
        <taxon>Brachiopoda</taxon>
        <taxon>Linguliformea</taxon>
        <taxon>Lingulata</taxon>
        <taxon>Lingulida</taxon>
        <taxon>Linguloidea</taxon>
        <taxon>Lingulidae</taxon>
        <taxon>Lingula</taxon>
    </lineage>
</organism>
<dbReference type="Proteomes" id="UP000085678">
    <property type="component" value="Unplaced"/>
</dbReference>
<evidence type="ECO:0000256" key="2">
    <source>
        <dbReference type="SAM" id="Phobius"/>
    </source>
</evidence>
<evidence type="ECO:0000313" key="4">
    <source>
        <dbReference type="RefSeq" id="XP_013418879.1"/>
    </source>
</evidence>
<dbReference type="KEGG" id="lak:106179698"/>
<dbReference type="OrthoDB" id="10062838at2759"/>
<dbReference type="GeneID" id="106179698"/>